<feature type="compositionally biased region" description="Low complexity" evidence="1">
    <location>
        <begin position="392"/>
        <end position="403"/>
    </location>
</feature>
<dbReference type="PANTHER" id="PTHR33112">
    <property type="entry name" value="DOMAIN PROTEIN, PUTATIVE-RELATED"/>
    <property type="match status" value="1"/>
</dbReference>
<dbReference type="InterPro" id="IPR011009">
    <property type="entry name" value="Kinase-like_dom_sf"/>
</dbReference>
<evidence type="ECO:0000259" key="2">
    <source>
        <dbReference type="PROSITE" id="PS50011"/>
    </source>
</evidence>
<dbReference type="SUPFAM" id="SSF56112">
    <property type="entry name" value="Protein kinase-like (PK-like)"/>
    <property type="match status" value="1"/>
</dbReference>
<evidence type="ECO:0000313" key="3">
    <source>
        <dbReference type="EMBL" id="CAH0058629.1"/>
    </source>
</evidence>
<dbReference type="OrthoDB" id="5125733at2759"/>
<dbReference type="Proteomes" id="UP000775872">
    <property type="component" value="Unassembled WGS sequence"/>
</dbReference>
<dbReference type="Gene3D" id="1.10.510.10">
    <property type="entry name" value="Transferase(Phosphotransferase) domain 1"/>
    <property type="match status" value="1"/>
</dbReference>
<dbReference type="InterPro" id="IPR010730">
    <property type="entry name" value="HET"/>
</dbReference>
<keyword evidence="4" id="KW-1185">Reference proteome</keyword>
<evidence type="ECO:0000313" key="4">
    <source>
        <dbReference type="Proteomes" id="UP000775872"/>
    </source>
</evidence>
<reference evidence="3 4" key="2">
    <citation type="submission" date="2021-10" db="EMBL/GenBank/DDBJ databases">
        <authorList>
            <person name="Piombo E."/>
        </authorList>
    </citation>
    <scope>NUCLEOTIDE SEQUENCE [LARGE SCALE GENOMIC DNA]</scope>
</reference>
<feature type="domain" description="Protein kinase" evidence="2">
    <location>
        <begin position="568"/>
        <end position="927"/>
    </location>
</feature>
<dbReference type="GO" id="GO:0005524">
    <property type="term" value="F:ATP binding"/>
    <property type="evidence" value="ECO:0007669"/>
    <property type="project" value="InterPro"/>
</dbReference>
<name>A0A9P0ERT1_9HYPO</name>
<protein>
    <recommendedName>
        <fullName evidence="2">Protein kinase domain-containing protein</fullName>
    </recommendedName>
</protein>
<dbReference type="Pfam" id="PF00069">
    <property type="entry name" value="Pkinase"/>
    <property type="match status" value="1"/>
</dbReference>
<dbReference type="EMBL" id="CABFOC020000091">
    <property type="protein sequence ID" value="CAH0058629.1"/>
    <property type="molecule type" value="Genomic_DNA"/>
</dbReference>
<organism evidence="3 4">
    <name type="scientific">Clonostachys solani</name>
    <dbReference type="NCBI Taxonomy" id="160281"/>
    <lineage>
        <taxon>Eukaryota</taxon>
        <taxon>Fungi</taxon>
        <taxon>Dikarya</taxon>
        <taxon>Ascomycota</taxon>
        <taxon>Pezizomycotina</taxon>
        <taxon>Sordariomycetes</taxon>
        <taxon>Hypocreomycetidae</taxon>
        <taxon>Hypocreales</taxon>
        <taxon>Bionectriaceae</taxon>
        <taxon>Clonostachys</taxon>
    </lineage>
</organism>
<feature type="compositionally biased region" description="Polar residues" evidence="1">
    <location>
        <begin position="372"/>
        <end position="391"/>
    </location>
</feature>
<dbReference type="PANTHER" id="PTHR33112:SF10">
    <property type="entry name" value="TOL"/>
    <property type="match status" value="1"/>
</dbReference>
<dbReference type="GO" id="GO:0004672">
    <property type="term" value="F:protein kinase activity"/>
    <property type="evidence" value="ECO:0007669"/>
    <property type="project" value="InterPro"/>
</dbReference>
<dbReference type="InterPro" id="IPR000719">
    <property type="entry name" value="Prot_kinase_dom"/>
</dbReference>
<sequence>MDTLLDEDEDIHNIVRTCAVLFDQILPVLFERPGNQYQLILNHQQHFQAWMDRADVLDQLSTGQAIELRLQTKPVILHLIRDLLNMIRDNLTRVLQLESPTQPPPTAGVGSWIRNTVKVFGFSISASRRGIDPNELSPASQACLHGVQGCIERLQDLLASIPDKTGILQDDHGDLEQNLEDGFLTNEENGSRKLVVRGKIKSRCPNITSSILRVVEASIEARRERLKDLTGEVDSDIIRPYICLMDGCDDLDSPFSRYDNWKQHMGVKHSSRWTQDLGNSTVWFCDINHDEDQIFKNTLELENHVKTIHDIPSLKVASMAEHNTLTLPGNINHCPLCGGSETDMEHHIADHLVNIASLSFENRHSAHDFELQSSTNASNVAESNNEQEWTQSPPVLDSSESESPLSLEKLRRLIRKGFVSSELDAKLFLPPGTRKQITESLRIRDLESLGPCREDPHNILQFVQRDAQVLFSILAFMGHEVIGCLEAMYRYDMTDKLLPIPIEMIDHCDEDDSDHECWHAPPLGVFHEEPWSLFTIETFYETQWKFLAPIFTPDRSDYHLQADSILPITHVKGVSHSNFSLVQEVEIHPDNLLHFEQGLGSSNRVALKKVQGLHDPELPYNPADEIKAQKMMNAMHHAHIQSAMAFVQRRNDHFILYPWADGGNLRAYWVQNDIWPLSEQLIKEVLEQLLGLCDGLWNMHKMNIRHGDLKPENILGFTKDGRLVGTLKLADMGLAKSHEEHTQERHHSTDTKWGTIRYEPPEIITAKNMPVSRRYDVWSMGCIILEFLVWIHYGPDGLRQFNKALAAKDGGSAAYYAIETRLGSTTAVLHECVENCISHLLEDAQGQDSALGDLIHLVKSKLLVIALSPNGSSESSIPCRADSMEVRQELISILSKYEDEPSYRLPSYVSKLDERPGLPSLLTTDYFGMERNAKDVVDNSGLFNPIEEYRFPENLSKGYFYPVDNEFAIKILKGMDGKIGDSQTKHVPQLCNICKSLKLDTPDFSANYSVAYLLSKTECELCQLFYNVTVSAGLANRRTVQFLRDGSTMKLMKGGPPVLSLVAHLEYDPYDVQHGFPMIERFPGPVSFEVMKQWLYCCDSSHQCLIPAEIKPKNIPALLLDVGGDLDSSTQICAAYNNTDGKYAALSYASEFDFNSDLSNNADGTELELEKMPATCQDAVRITRNLGIRYLWIERYCIRTRDGAHATPRWVFEMGDVFSNAYVVLVASSAKTADEGLLTPRTVRRAVTLALPEGGAISVCPFIDDFDKDVENSFLSSRAWAFQQKILARRSIFFTSTQIYWQCHRDTRAETLTKIDCPTSDINRERIFPWSYPGSRLKQIPLHQVYQPIYERYSRLKFKLETDRALAFQSLEFRISEILNVDGEVGLFFSPTGLCRSLLWRRDITEASLTRIDYQHFRRPPPSWSWTAYKGPIGYFDLPLGGIDWGDVQHLPTKRTLTAEAYHYDASQLSGIFYDCIENEQRKYQKCVVVGRTKNGEKMGNKPAYYLLIIGPKGPREDGDDAWERLGVAYSEHEGLLSNKEPEQVHIF</sequence>
<comment type="caution">
    <text evidence="3">The sequence shown here is derived from an EMBL/GenBank/DDBJ whole genome shotgun (WGS) entry which is preliminary data.</text>
</comment>
<feature type="region of interest" description="Disordered" evidence="1">
    <location>
        <begin position="372"/>
        <end position="403"/>
    </location>
</feature>
<gene>
    <name evidence="3" type="ORF">CSOL1703_00007651</name>
</gene>
<accession>A0A9P0ERT1</accession>
<dbReference type="CDD" id="cd00180">
    <property type="entry name" value="PKc"/>
    <property type="match status" value="1"/>
</dbReference>
<reference evidence="4" key="1">
    <citation type="submission" date="2019-06" db="EMBL/GenBank/DDBJ databases">
        <authorList>
            <person name="Broberg M."/>
        </authorList>
    </citation>
    <scope>NUCLEOTIDE SEQUENCE [LARGE SCALE GENOMIC DNA]</scope>
</reference>
<evidence type="ECO:0000256" key="1">
    <source>
        <dbReference type="SAM" id="MobiDB-lite"/>
    </source>
</evidence>
<dbReference type="PROSITE" id="PS50011">
    <property type="entry name" value="PROTEIN_KINASE_DOM"/>
    <property type="match status" value="1"/>
</dbReference>
<dbReference type="SMART" id="SM00220">
    <property type="entry name" value="S_TKc"/>
    <property type="match status" value="1"/>
</dbReference>
<proteinExistence type="predicted"/>
<dbReference type="Pfam" id="PF06985">
    <property type="entry name" value="HET"/>
    <property type="match status" value="1"/>
</dbReference>